<proteinExistence type="predicted"/>
<reference evidence="2" key="1">
    <citation type="submission" date="2022-10" db="EMBL/GenBank/DDBJ databases">
        <authorList>
            <person name="Byrne P K."/>
        </authorList>
    </citation>
    <scope>NUCLEOTIDE SEQUENCE</scope>
    <source>
        <strain evidence="2">IFO1815</strain>
    </source>
</reference>
<dbReference type="EMBL" id="OX365765">
    <property type="protein sequence ID" value="CAI4039608.1"/>
    <property type="molecule type" value="Genomic_DNA"/>
</dbReference>
<evidence type="ECO:0000313" key="2">
    <source>
        <dbReference type="EMBL" id="CAI4039608.1"/>
    </source>
</evidence>
<dbReference type="RefSeq" id="XP_056082723.1">
    <property type="nucleotide sequence ID" value="XM_056223098.1"/>
</dbReference>
<feature type="compositionally biased region" description="Basic and acidic residues" evidence="1">
    <location>
        <begin position="45"/>
        <end position="60"/>
    </location>
</feature>
<keyword evidence="3" id="KW-1185">Reference proteome</keyword>
<feature type="compositionally biased region" description="Polar residues" evidence="1">
    <location>
        <begin position="17"/>
        <end position="42"/>
    </location>
</feature>
<organism evidence="2 3">
    <name type="scientific">Saccharomyces mikatae IFO 1815</name>
    <dbReference type="NCBI Taxonomy" id="226126"/>
    <lineage>
        <taxon>Eukaryota</taxon>
        <taxon>Fungi</taxon>
        <taxon>Dikarya</taxon>
        <taxon>Ascomycota</taxon>
        <taxon>Saccharomycotina</taxon>
        <taxon>Saccharomycetes</taxon>
        <taxon>Saccharomycetales</taxon>
        <taxon>Saccharomycetaceae</taxon>
        <taxon>Saccharomyces</taxon>
    </lineage>
</organism>
<name>A0AA35J007_SACMI</name>
<evidence type="ECO:0008006" key="4">
    <source>
        <dbReference type="Google" id="ProtNLM"/>
    </source>
</evidence>
<evidence type="ECO:0000313" key="3">
    <source>
        <dbReference type="Proteomes" id="UP001161438"/>
    </source>
</evidence>
<feature type="compositionally biased region" description="Basic and acidic residues" evidence="1">
    <location>
        <begin position="76"/>
        <end position="90"/>
    </location>
</feature>
<dbReference type="Proteomes" id="UP001161438">
    <property type="component" value="Chromosome 9"/>
</dbReference>
<feature type="compositionally biased region" description="Basic and acidic residues" evidence="1">
    <location>
        <begin position="113"/>
        <end position="135"/>
    </location>
</feature>
<dbReference type="GeneID" id="80918819"/>
<protein>
    <recommendedName>
        <fullName evidence="4">YIL161W-like protein</fullName>
    </recommendedName>
</protein>
<sequence>MKKTFSSKITLRKMDTGLSTTEARESQVSTSGLRDSRSSTGIEDSADKTGNRNRNNEKYKNKNRNRNRNRNRNKDKKTDRKEENKSKPVTDGEEEGPKVFQAKSRRQKNNNEANRKNNSKEINEDEQKQTAKRQDEISQCVHNLSDFKLFKKGRHVTSFGYRISVMTDSGKSTHNVLFHIPLDYPKAPIKLAMRSNEEVSPYMDIVIMNFNWKARQLAKENWRILSQINYLISEFEILKQANYKQIDKLRNSFYKTV</sequence>
<dbReference type="AlphaFoldDB" id="A0AA35J007"/>
<feature type="region of interest" description="Disordered" evidence="1">
    <location>
        <begin position="1"/>
        <end position="135"/>
    </location>
</feature>
<accession>A0AA35J007</accession>
<evidence type="ECO:0000256" key="1">
    <source>
        <dbReference type="SAM" id="MobiDB-lite"/>
    </source>
</evidence>
<feature type="compositionally biased region" description="Basic residues" evidence="1">
    <location>
        <begin position="61"/>
        <end position="75"/>
    </location>
</feature>
<gene>
    <name evidence="2" type="primary">SMKI09G0140</name>
    <name evidence="2" type="ORF">SMKI_09G0140</name>
</gene>